<dbReference type="AlphaFoldDB" id="E4N179"/>
<protein>
    <submittedName>
        <fullName evidence="1">Uncharacterized protein</fullName>
    </submittedName>
</protein>
<reference evidence="1 2" key="1">
    <citation type="journal article" date="2010" name="DNA Res.">
        <title>Genome sequence of Kitasatospora setae NBRC 14216T: an evolutionary snapshot of the family Streptomycetaceae.</title>
        <authorList>
            <person name="Ichikawa N."/>
            <person name="Oguchi A."/>
            <person name="Ikeda H."/>
            <person name="Ishikawa J."/>
            <person name="Kitani S."/>
            <person name="Watanabe Y."/>
            <person name="Nakamura S."/>
            <person name="Katano Y."/>
            <person name="Kishi E."/>
            <person name="Sasagawa M."/>
            <person name="Ankai A."/>
            <person name="Fukui S."/>
            <person name="Hashimoto Y."/>
            <person name="Kamata S."/>
            <person name="Otoguro M."/>
            <person name="Tanikawa S."/>
            <person name="Nihira T."/>
            <person name="Horinouchi S."/>
            <person name="Ohnishi Y."/>
            <person name="Hayakawa M."/>
            <person name="Kuzuyama T."/>
            <person name="Arisawa A."/>
            <person name="Nomoto F."/>
            <person name="Miura H."/>
            <person name="Takahashi Y."/>
            <person name="Fujita N."/>
        </authorList>
    </citation>
    <scope>NUCLEOTIDE SEQUENCE [LARGE SCALE GENOMIC DNA]</scope>
    <source>
        <strain evidence="2">ATCC 33774 / DSM 43861 / JCM 3304 / KCC A-0304 / NBRC 14216 / KM-6054</strain>
    </source>
</reference>
<organism evidence="1 2">
    <name type="scientific">Kitasatospora setae (strain ATCC 33774 / DSM 43861 / JCM 3304 / KCC A-0304 / NBRC 14216 / KM-6054)</name>
    <name type="common">Streptomyces setae</name>
    <dbReference type="NCBI Taxonomy" id="452652"/>
    <lineage>
        <taxon>Bacteria</taxon>
        <taxon>Bacillati</taxon>
        <taxon>Actinomycetota</taxon>
        <taxon>Actinomycetes</taxon>
        <taxon>Kitasatosporales</taxon>
        <taxon>Streptomycetaceae</taxon>
        <taxon>Kitasatospora</taxon>
    </lineage>
</organism>
<dbReference type="HOGENOM" id="CLU_3234819_0_0_11"/>
<proteinExistence type="predicted"/>
<name>E4N179_KITSK</name>
<gene>
    <name evidence="1" type="ordered locus">KSE_61470</name>
</gene>
<dbReference type="RefSeq" id="WP_014139209.1">
    <property type="nucleotide sequence ID" value="NC_016109.1"/>
</dbReference>
<dbReference type="PATRIC" id="fig|452652.3.peg.6161"/>
<keyword evidence="2" id="KW-1185">Reference proteome</keyword>
<sequence length="43" mass="4243">MLAEFSPEVGRCVPATGPRALAAGRVAAETLAAAANSVAPHPN</sequence>
<dbReference type="STRING" id="452652.KSE_61470"/>
<accession>E4N179</accession>
<evidence type="ECO:0000313" key="1">
    <source>
        <dbReference type="EMBL" id="BAJ31913.1"/>
    </source>
</evidence>
<dbReference type="EMBL" id="AP010968">
    <property type="protein sequence ID" value="BAJ31913.1"/>
    <property type="molecule type" value="Genomic_DNA"/>
</dbReference>
<dbReference type="Proteomes" id="UP000007076">
    <property type="component" value="Chromosome"/>
</dbReference>
<evidence type="ECO:0000313" key="2">
    <source>
        <dbReference type="Proteomes" id="UP000007076"/>
    </source>
</evidence>
<dbReference type="KEGG" id="ksk:KSE_61470"/>